<evidence type="ECO:0000256" key="1">
    <source>
        <dbReference type="SAM" id="SignalP"/>
    </source>
</evidence>
<feature type="chain" id="PRO_5001775390" description="Ig-like domain-containing protein" evidence="1">
    <location>
        <begin position="21"/>
        <end position="506"/>
    </location>
</feature>
<gene>
    <name evidence="2" type="ORF">SAPIO_CDS6471</name>
</gene>
<dbReference type="HOGENOM" id="CLU_538791_0_0_1"/>
<dbReference type="AlphaFoldDB" id="A0A084G3Z2"/>
<feature type="signal peptide" evidence="1">
    <location>
        <begin position="1"/>
        <end position="20"/>
    </location>
</feature>
<dbReference type="RefSeq" id="XP_016641853.1">
    <property type="nucleotide sequence ID" value="XM_016788562.1"/>
</dbReference>
<reference evidence="2 3" key="1">
    <citation type="journal article" date="2014" name="Genome Announc.">
        <title>Draft genome sequence of the pathogenic fungus Scedosporium apiospermum.</title>
        <authorList>
            <person name="Vandeputte P."/>
            <person name="Ghamrawi S."/>
            <person name="Rechenmann M."/>
            <person name="Iltis A."/>
            <person name="Giraud S."/>
            <person name="Fleury M."/>
            <person name="Thornton C."/>
            <person name="Delhaes L."/>
            <person name="Meyer W."/>
            <person name="Papon N."/>
            <person name="Bouchara J.P."/>
        </authorList>
    </citation>
    <scope>NUCLEOTIDE SEQUENCE [LARGE SCALE GENOMIC DNA]</scope>
    <source>
        <strain evidence="2 3">IHEM 14462</strain>
    </source>
</reference>
<comment type="caution">
    <text evidence="2">The sequence shown here is derived from an EMBL/GenBank/DDBJ whole genome shotgun (WGS) entry which is preliminary data.</text>
</comment>
<dbReference type="OrthoDB" id="3539798at2759"/>
<name>A0A084G3Z2_PSEDA</name>
<organism evidence="2 3">
    <name type="scientific">Pseudallescheria apiosperma</name>
    <name type="common">Scedosporium apiospermum</name>
    <dbReference type="NCBI Taxonomy" id="563466"/>
    <lineage>
        <taxon>Eukaryota</taxon>
        <taxon>Fungi</taxon>
        <taxon>Dikarya</taxon>
        <taxon>Ascomycota</taxon>
        <taxon>Pezizomycotina</taxon>
        <taxon>Sordariomycetes</taxon>
        <taxon>Hypocreomycetidae</taxon>
        <taxon>Microascales</taxon>
        <taxon>Microascaceae</taxon>
        <taxon>Scedosporium</taxon>
    </lineage>
</organism>
<dbReference type="KEGG" id="sapo:SAPIO_CDS6471"/>
<dbReference type="VEuPathDB" id="FungiDB:SAPIO_CDS6471"/>
<sequence length="506" mass="54359">MKFFSSVLVCVVLVATYVSAQSPGPDWPRCSKTSTSYHPGWEVLGLDFLPPDGRHQSIAVRFEIQNAADGARTTCDLSRDVTEAETALDSIILDNDDGICLTFWSADDDFEGAAVAETAKVSFDVSSGELTVEQTWSCDDAEGTNRMRYTGKATQGFDYECAVGREGEQTTCRPQTLFIIGEAPIFIGPAKVTEVSSGSSSTSYPIDKQENCDALPTEFAGWQILSMNYWPPAEQPEGSPYEPVSLRVDLRNLNDGSRTVCYLASDDVSDADDGITLTNKGVSLGDENYDNGCVTGWFDLASGGTGGDQVVTQEWKWYAPANVAFNTKTHELEISQTWPCGGVDDAFEAYVLQKLDLDCGSTGNSMAPSVCQPTGALFSATGAPVIVKGVLPDFLTAPGKIRGCSGFVHFMSLMPETNGHWLCVHIFYVTSHFDVITVATALLTISTSSNAAIPQAPATSTIAYSLGGFSQTSPLLYTLRDLEEINGGRISPPVSILTVDLLSLEK</sequence>
<proteinExistence type="predicted"/>
<evidence type="ECO:0008006" key="4">
    <source>
        <dbReference type="Google" id="ProtNLM"/>
    </source>
</evidence>
<protein>
    <recommendedName>
        <fullName evidence="4">Ig-like domain-containing protein</fullName>
    </recommendedName>
</protein>
<dbReference type="Proteomes" id="UP000028545">
    <property type="component" value="Unassembled WGS sequence"/>
</dbReference>
<evidence type="ECO:0000313" key="2">
    <source>
        <dbReference type="EMBL" id="KEZ42054.1"/>
    </source>
</evidence>
<dbReference type="GeneID" id="27725543"/>
<keyword evidence="3" id="KW-1185">Reference proteome</keyword>
<keyword evidence="1" id="KW-0732">Signal</keyword>
<dbReference type="EMBL" id="JOWA01000103">
    <property type="protein sequence ID" value="KEZ42054.1"/>
    <property type="molecule type" value="Genomic_DNA"/>
</dbReference>
<evidence type="ECO:0000313" key="3">
    <source>
        <dbReference type="Proteomes" id="UP000028545"/>
    </source>
</evidence>
<accession>A0A084G3Z2</accession>